<dbReference type="Gene3D" id="3.40.309.10">
    <property type="entry name" value="Aldehyde Dehydrogenase, Chain A, domain 2"/>
    <property type="match status" value="1"/>
</dbReference>
<gene>
    <name evidence="6" type="ORF">D3Y57_15080</name>
</gene>
<feature type="domain" description="Aldehyde dehydrogenase" evidence="5">
    <location>
        <begin position="22"/>
        <end position="484"/>
    </location>
</feature>
<reference evidence="6 7" key="1">
    <citation type="submission" date="2018-09" db="EMBL/GenBank/DDBJ databases">
        <title>Sphingomonas peninsula sp. nov., isolated from fildes peninsula, Antarctic soil.</title>
        <authorList>
            <person name="Yingchao G."/>
        </authorList>
    </citation>
    <scope>NUCLEOTIDE SEQUENCE [LARGE SCALE GENOMIC DNA]</scope>
    <source>
        <strain evidence="6 7">YZ-8</strain>
    </source>
</reference>
<evidence type="ECO:0000313" key="6">
    <source>
        <dbReference type="EMBL" id="AYJ88039.1"/>
    </source>
</evidence>
<dbReference type="PANTHER" id="PTHR42804">
    <property type="entry name" value="ALDEHYDE DEHYDROGENASE"/>
    <property type="match status" value="1"/>
</dbReference>
<dbReference type="InterPro" id="IPR029510">
    <property type="entry name" value="Ald_DH_CS_GLU"/>
</dbReference>
<evidence type="ECO:0000256" key="4">
    <source>
        <dbReference type="RuleBase" id="RU003345"/>
    </source>
</evidence>
<dbReference type="CDD" id="cd07139">
    <property type="entry name" value="ALDH_AldA-Rv0768"/>
    <property type="match status" value="1"/>
</dbReference>
<dbReference type="Pfam" id="PF00171">
    <property type="entry name" value="Aldedh"/>
    <property type="match status" value="1"/>
</dbReference>
<evidence type="ECO:0000259" key="5">
    <source>
        <dbReference type="Pfam" id="PF00171"/>
    </source>
</evidence>
<organism evidence="6 7">
    <name type="scientific">Sphingomonas paeninsulae</name>
    <dbReference type="NCBI Taxonomy" id="2319844"/>
    <lineage>
        <taxon>Bacteria</taxon>
        <taxon>Pseudomonadati</taxon>
        <taxon>Pseudomonadota</taxon>
        <taxon>Alphaproteobacteria</taxon>
        <taxon>Sphingomonadales</taxon>
        <taxon>Sphingomonadaceae</taxon>
        <taxon>Sphingomonas</taxon>
    </lineage>
</organism>
<dbReference type="FunFam" id="3.40.605.10:FF:000007">
    <property type="entry name" value="NAD/NADP-dependent betaine aldehyde dehydrogenase"/>
    <property type="match status" value="1"/>
</dbReference>
<dbReference type="GO" id="GO:0016620">
    <property type="term" value="F:oxidoreductase activity, acting on the aldehyde or oxo group of donors, NAD or NADP as acceptor"/>
    <property type="evidence" value="ECO:0007669"/>
    <property type="project" value="InterPro"/>
</dbReference>
<evidence type="ECO:0000256" key="3">
    <source>
        <dbReference type="PROSITE-ProRule" id="PRU10007"/>
    </source>
</evidence>
<sequence>MATAPDLITLAHADRFFIGGDWVEASTTAHFDVVRPADETVIARIAEAGEVDADRAVAAARTAFDTGPWPRMSPQERAVYLQKIAIGLSARSEQLAHIWTNQMGVLHRIAQTSAAGASGFFHYYASLADTFPFVERHQPIDGIGVGLLAREAVGVVLAIVPWNAPLMLAALKVAPALLAGCSVVLKASPEAPLDAYVLAEVAQEAGLPAGVLNVVTADRAVSERMVRDPRVDKVSFTGSSAAGRRIASICGERIARCTLELGGKSAAIVLNDYDAQKLAETLAQSTAMMSGQVWAALTRIVVPRARHAEITEALGAAFAALKVGDPYDDASHLGPLAMGRQYDRVRDYVAQGQAEGATLVCGGSRPKEFDRGFYMAPTVLGNVHNGMIVAREEIFGPVVSVIPVADEAEAIAVANDSDFGLNGAVFTDDVDRAYRVARAMRTGTVGHNAFRADFMIGFGGFKQSGLGREGGRDGLLPYLESKTILLAGEPATLAL</sequence>
<comment type="similarity">
    <text evidence="1 4">Belongs to the aldehyde dehydrogenase family.</text>
</comment>
<evidence type="ECO:0000256" key="2">
    <source>
        <dbReference type="ARBA" id="ARBA00023002"/>
    </source>
</evidence>
<dbReference type="InterPro" id="IPR016163">
    <property type="entry name" value="Ald_DH_C"/>
</dbReference>
<proteinExistence type="inferred from homology"/>
<dbReference type="PROSITE" id="PS00687">
    <property type="entry name" value="ALDEHYDE_DEHYDR_GLU"/>
    <property type="match status" value="1"/>
</dbReference>
<evidence type="ECO:0000256" key="1">
    <source>
        <dbReference type="ARBA" id="ARBA00009986"/>
    </source>
</evidence>
<keyword evidence="7" id="KW-1185">Reference proteome</keyword>
<dbReference type="InterPro" id="IPR016161">
    <property type="entry name" value="Ald_DH/histidinol_DH"/>
</dbReference>
<dbReference type="EMBL" id="CP032829">
    <property type="protein sequence ID" value="AYJ88039.1"/>
    <property type="molecule type" value="Genomic_DNA"/>
</dbReference>
<evidence type="ECO:0000313" key="7">
    <source>
        <dbReference type="Proteomes" id="UP000276254"/>
    </source>
</evidence>
<dbReference type="InterPro" id="IPR016162">
    <property type="entry name" value="Ald_DH_N"/>
</dbReference>
<keyword evidence="2 4" id="KW-0560">Oxidoreductase</keyword>
<feature type="active site" evidence="3">
    <location>
        <position position="260"/>
    </location>
</feature>
<dbReference type="PANTHER" id="PTHR42804:SF1">
    <property type="entry name" value="ALDEHYDE DEHYDROGENASE-RELATED"/>
    <property type="match status" value="1"/>
</dbReference>
<name>A0A494TER6_SPHPE</name>
<dbReference type="Gene3D" id="3.40.605.10">
    <property type="entry name" value="Aldehyde Dehydrogenase, Chain A, domain 1"/>
    <property type="match status" value="1"/>
</dbReference>
<dbReference type="KEGG" id="spha:D3Y57_15080"/>
<dbReference type="AlphaFoldDB" id="A0A494TER6"/>
<dbReference type="InterPro" id="IPR015590">
    <property type="entry name" value="Aldehyde_DH_dom"/>
</dbReference>
<dbReference type="Proteomes" id="UP000276254">
    <property type="component" value="Chromosome"/>
</dbReference>
<accession>A0A494TER6</accession>
<dbReference type="SUPFAM" id="SSF53720">
    <property type="entry name" value="ALDH-like"/>
    <property type="match status" value="1"/>
</dbReference>
<dbReference type="OrthoDB" id="9761688at2"/>
<protein>
    <submittedName>
        <fullName evidence="6">Aldehyde dehydrogenase</fullName>
    </submittedName>
</protein>